<evidence type="ECO:0000313" key="2">
    <source>
        <dbReference type="EMBL" id="NMM03989.1"/>
    </source>
</evidence>
<feature type="compositionally biased region" description="Basic residues" evidence="1">
    <location>
        <begin position="12"/>
        <end position="24"/>
    </location>
</feature>
<evidence type="ECO:0000256" key="1">
    <source>
        <dbReference type="SAM" id="MobiDB-lite"/>
    </source>
</evidence>
<evidence type="ECO:0000313" key="3">
    <source>
        <dbReference type="Proteomes" id="UP000544134"/>
    </source>
</evidence>
<sequence>MTTPVTEEHVKKAPAVKKAAKAKRSVAAEAAPAVKKEAKAKRSATAEATPVVKKAAKAKRSATVEAAPDSAPEAKKAKQSKKEKVVRDSFTMPKSDYDKIASLKQKCLDAGVPVKKSELLRAGLMMLESAAPQRLLAVVSSLETVKTGRPAKG</sequence>
<keyword evidence="3" id="KW-1185">Reference proteome</keyword>
<feature type="region of interest" description="Disordered" evidence="1">
    <location>
        <begin position="1"/>
        <end position="89"/>
    </location>
</feature>
<dbReference type="AlphaFoldDB" id="A0A848IUX8"/>
<name>A0A848IUX8_9BURK</name>
<dbReference type="EMBL" id="JABBGJ010000067">
    <property type="protein sequence ID" value="NMM03989.1"/>
    <property type="molecule type" value="Genomic_DNA"/>
</dbReference>
<feature type="compositionally biased region" description="Basic and acidic residues" evidence="1">
    <location>
        <begin position="72"/>
        <end position="87"/>
    </location>
</feature>
<reference evidence="2 3" key="1">
    <citation type="submission" date="2020-04" db="EMBL/GenBank/DDBJ databases">
        <title>Paraburkholderia sp. RP-4-7 isolated from soil.</title>
        <authorList>
            <person name="Dahal R.H."/>
        </authorList>
    </citation>
    <scope>NUCLEOTIDE SEQUENCE [LARGE SCALE GENOMIC DNA]</scope>
    <source>
        <strain evidence="2 3">RP-4-7</strain>
    </source>
</reference>
<accession>A0A848IUX8</accession>
<dbReference type="RefSeq" id="WP_169490763.1">
    <property type="nucleotide sequence ID" value="NZ_JABBGJ010000067.1"/>
</dbReference>
<proteinExistence type="predicted"/>
<comment type="caution">
    <text evidence="2">The sequence shown here is derived from an EMBL/GenBank/DDBJ whole genome shotgun (WGS) entry which is preliminary data.</text>
</comment>
<protein>
    <submittedName>
        <fullName evidence="2">Uncharacterized protein</fullName>
    </submittedName>
</protein>
<feature type="compositionally biased region" description="Basic and acidic residues" evidence="1">
    <location>
        <begin position="1"/>
        <end position="11"/>
    </location>
</feature>
<dbReference type="Proteomes" id="UP000544134">
    <property type="component" value="Unassembled WGS sequence"/>
</dbReference>
<gene>
    <name evidence="2" type="ORF">HHL24_39785</name>
</gene>
<organism evidence="2 3">
    <name type="scientific">Paraburkholderia polaris</name>
    <dbReference type="NCBI Taxonomy" id="2728848"/>
    <lineage>
        <taxon>Bacteria</taxon>
        <taxon>Pseudomonadati</taxon>
        <taxon>Pseudomonadota</taxon>
        <taxon>Betaproteobacteria</taxon>
        <taxon>Burkholderiales</taxon>
        <taxon>Burkholderiaceae</taxon>
        <taxon>Paraburkholderia</taxon>
    </lineage>
</organism>